<protein>
    <recommendedName>
        <fullName evidence="4">AAA domain-containing protein</fullName>
    </recommendedName>
</protein>
<organism evidence="2 3">
    <name type="scientific">Streptosporangium lutulentum</name>
    <dbReference type="NCBI Taxonomy" id="1461250"/>
    <lineage>
        <taxon>Bacteria</taxon>
        <taxon>Bacillati</taxon>
        <taxon>Actinomycetota</taxon>
        <taxon>Actinomycetes</taxon>
        <taxon>Streptosporangiales</taxon>
        <taxon>Streptosporangiaceae</taxon>
        <taxon>Streptosporangium</taxon>
    </lineage>
</organism>
<reference evidence="2 3" key="1">
    <citation type="submission" date="2023-07" db="EMBL/GenBank/DDBJ databases">
        <title>Sequencing the genomes of 1000 actinobacteria strains.</title>
        <authorList>
            <person name="Klenk H.-P."/>
        </authorList>
    </citation>
    <scope>NUCLEOTIDE SEQUENCE [LARGE SCALE GENOMIC DNA]</scope>
    <source>
        <strain evidence="2 3">DSM 46740</strain>
    </source>
</reference>
<feature type="region of interest" description="Disordered" evidence="1">
    <location>
        <begin position="1"/>
        <end position="21"/>
    </location>
</feature>
<dbReference type="InterPro" id="IPR027417">
    <property type="entry name" value="P-loop_NTPase"/>
</dbReference>
<accession>A0ABT9QUL2</accession>
<feature type="compositionally biased region" description="Low complexity" evidence="1">
    <location>
        <begin position="10"/>
        <end position="21"/>
    </location>
</feature>
<sequence length="67" mass="7183">MKPARDLDDPSTSSTLSSGSPNAVLAKALAHRPRVLVVDCDPQPSASFWSSRVELPLSLTEADQPEH</sequence>
<gene>
    <name evidence="2" type="ORF">J2853_009728</name>
</gene>
<keyword evidence="3" id="KW-1185">Reference proteome</keyword>
<dbReference type="Proteomes" id="UP001225356">
    <property type="component" value="Unassembled WGS sequence"/>
</dbReference>
<evidence type="ECO:0000313" key="2">
    <source>
        <dbReference type="EMBL" id="MDP9850432.1"/>
    </source>
</evidence>
<evidence type="ECO:0008006" key="4">
    <source>
        <dbReference type="Google" id="ProtNLM"/>
    </source>
</evidence>
<evidence type="ECO:0000313" key="3">
    <source>
        <dbReference type="Proteomes" id="UP001225356"/>
    </source>
</evidence>
<proteinExistence type="predicted"/>
<dbReference type="Gene3D" id="3.40.50.300">
    <property type="entry name" value="P-loop containing nucleotide triphosphate hydrolases"/>
    <property type="match status" value="1"/>
</dbReference>
<dbReference type="EMBL" id="JAUSQU010000003">
    <property type="protein sequence ID" value="MDP9850432.1"/>
    <property type="molecule type" value="Genomic_DNA"/>
</dbReference>
<name>A0ABT9QUL2_9ACTN</name>
<comment type="caution">
    <text evidence="2">The sequence shown here is derived from an EMBL/GenBank/DDBJ whole genome shotgun (WGS) entry which is preliminary data.</text>
</comment>
<evidence type="ECO:0000256" key="1">
    <source>
        <dbReference type="SAM" id="MobiDB-lite"/>
    </source>
</evidence>